<organism evidence="1 2">
    <name type="scientific">Oleoguttula mirabilis</name>
    <dbReference type="NCBI Taxonomy" id="1507867"/>
    <lineage>
        <taxon>Eukaryota</taxon>
        <taxon>Fungi</taxon>
        <taxon>Dikarya</taxon>
        <taxon>Ascomycota</taxon>
        <taxon>Pezizomycotina</taxon>
        <taxon>Dothideomycetes</taxon>
        <taxon>Dothideomycetidae</taxon>
        <taxon>Mycosphaerellales</taxon>
        <taxon>Teratosphaeriaceae</taxon>
        <taxon>Oleoguttula</taxon>
    </lineage>
</organism>
<evidence type="ECO:0000313" key="2">
    <source>
        <dbReference type="Proteomes" id="UP001324427"/>
    </source>
</evidence>
<dbReference type="EMBL" id="JAVFHQ010000021">
    <property type="protein sequence ID" value="KAK4545176.1"/>
    <property type="molecule type" value="Genomic_DNA"/>
</dbReference>
<proteinExistence type="predicted"/>
<sequence length="118" mass="12685">MTTVYDDSASGSDDDNFVSDDHLVGLQVRVDGLALALGEDNDNIAQMNGQDVNGQRISIEPMPGRRQADREGHEDVAGAADAITNVVEVEGLSLDLSEAEISVSAHQFQRQIPLLTHK</sequence>
<comment type="caution">
    <text evidence="1">The sequence shown here is derived from an EMBL/GenBank/DDBJ whole genome shotgun (WGS) entry which is preliminary data.</text>
</comment>
<dbReference type="Proteomes" id="UP001324427">
    <property type="component" value="Unassembled WGS sequence"/>
</dbReference>
<evidence type="ECO:0000313" key="1">
    <source>
        <dbReference type="EMBL" id="KAK4545176.1"/>
    </source>
</evidence>
<reference evidence="1 2" key="1">
    <citation type="submission" date="2021-11" db="EMBL/GenBank/DDBJ databases">
        <title>Black yeast isolated from Biological Soil Crust.</title>
        <authorList>
            <person name="Kurbessoian T."/>
        </authorList>
    </citation>
    <scope>NUCLEOTIDE SEQUENCE [LARGE SCALE GENOMIC DNA]</scope>
    <source>
        <strain evidence="1 2">CCFEE 5522</strain>
    </source>
</reference>
<keyword evidence="2" id="KW-1185">Reference proteome</keyword>
<gene>
    <name evidence="1" type="ORF">LTR36_003727</name>
</gene>
<name>A0AAV9JIV5_9PEZI</name>
<accession>A0AAV9JIV5</accession>
<dbReference type="AlphaFoldDB" id="A0AAV9JIV5"/>
<protein>
    <submittedName>
        <fullName evidence="1">Uncharacterized protein</fullName>
    </submittedName>
</protein>